<feature type="signal peptide" evidence="3">
    <location>
        <begin position="1"/>
        <end position="17"/>
    </location>
</feature>
<dbReference type="Proteomes" id="UP001305414">
    <property type="component" value="Unassembled WGS sequence"/>
</dbReference>
<accession>A0AAN7UXW8</accession>
<keyword evidence="3" id="KW-0732">Signal</keyword>
<sequence>MSTSIFLISFLHAVALGAPTTQHLTLLPGNLTTPANSTLKSAEQDAGGEGSPQNPEFSTDALIGIVLGGTVGIALIVWGINRIAQRKRVEQ</sequence>
<evidence type="ECO:0000313" key="5">
    <source>
        <dbReference type="Proteomes" id="UP001305414"/>
    </source>
</evidence>
<feature type="chain" id="PRO_5042849163" evidence="3">
    <location>
        <begin position="18"/>
        <end position="91"/>
    </location>
</feature>
<feature type="transmembrane region" description="Helical" evidence="2">
    <location>
        <begin position="61"/>
        <end position="80"/>
    </location>
</feature>
<comment type="caution">
    <text evidence="4">The sequence shown here is derived from an EMBL/GenBank/DDBJ whole genome shotgun (WGS) entry which is preliminary data.</text>
</comment>
<dbReference type="EMBL" id="JAWHQM010000026">
    <property type="protein sequence ID" value="KAK5632729.1"/>
    <property type="molecule type" value="Genomic_DNA"/>
</dbReference>
<keyword evidence="2" id="KW-1133">Transmembrane helix</keyword>
<feature type="region of interest" description="Disordered" evidence="1">
    <location>
        <begin position="35"/>
        <end position="55"/>
    </location>
</feature>
<dbReference type="AlphaFoldDB" id="A0AAN7UXW8"/>
<evidence type="ECO:0000256" key="2">
    <source>
        <dbReference type="SAM" id="Phobius"/>
    </source>
</evidence>
<keyword evidence="2" id="KW-0472">Membrane</keyword>
<evidence type="ECO:0000256" key="3">
    <source>
        <dbReference type="SAM" id="SignalP"/>
    </source>
</evidence>
<evidence type="ECO:0000256" key="1">
    <source>
        <dbReference type="SAM" id="MobiDB-lite"/>
    </source>
</evidence>
<keyword evidence="2" id="KW-0812">Transmembrane</keyword>
<protein>
    <submittedName>
        <fullName evidence="4">Uncharacterized protein</fullName>
    </submittedName>
</protein>
<name>A0AAN7UXW8_9PEZI</name>
<keyword evidence="5" id="KW-1185">Reference proteome</keyword>
<proteinExistence type="predicted"/>
<reference evidence="4 5" key="1">
    <citation type="submission" date="2023-10" db="EMBL/GenBank/DDBJ databases">
        <title>Draft genome sequence of Xylaria bambusicola isolate GMP-LS, the root and basal stem rot pathogen of sugarcane in Indonesia.</title>
        <authorList>
            <person name="Selvaraj P."/>
            <person name="Muralishankar V."/>
            <person name="Muruganantham S."/>
            <person name="Sp S."/>
            <person name="Haryani S."/>
            <person name="Lau K.J.X."/>
            <person name="Naqvi N.I."/>
        </authorList>
    </citation>
    <scope>NUCLEOTIDE SEQUENCE [LARGE SCALE GENOMIC DNA]</scope>
    <source>
        <strain evidence="4">GMP-LS</strain>
    </source>
</reference>
<organism evidence="4 5">
    <name type="scientific">Xylaria bambusicola</name>
    <dbReference type="NCBI Taxonomy" id="326684"/>
    <lineage>
        <taxon>Eukaryota</taxon>
        <taxon>Fungi</taxon>
        <taxon>Dikarya</taxon>
        <taxon>Ascomycota</taxon>
        <taxon>Pezizomycotina</taxon>
        <taxon>Sordariomycetes</taxon>
        <taxon>Xylariomycetidae</taxon>
        <taxon>Xylariales</taxon>
        <taxon>Xylariaceae</taxon>
        <taxon>Xylaria</taxon>
    </lineage>
</organism>
<evidence type="ECO:0000313" key="4">
    <source>
        <dbReference type="EMBL" id="KAK5632729.1"/>
    </source>
</evidence>
<gene>
    <name evidence="4" type="ORF">RRF57_008443</name>
</gene>